<feature type="transmembrane region" description="Helical" evidence="1">
    <location>
        <begin position="44"/>
        <end position="69"/>
    </location>
</feature>
<dbReference type="AlphaFoldDB" id="A0AA36EYF2"/>
<keyword evidence="1" id="KW-0812">Transmembrane</keyword>
<accession>A0AA36EYF2</accession>
<gene>
    <name evidence="2" type="ORF">OCTVUL_1B005058</name>
</gene>
<sequence>MRGECGCVGIGSDVGGVGVGGGGGGGGSDGTGGVYDGVVIRMGLLLQLLLLVLLLVMAGAWMSFSVHIVRLNIQMKSSAGMAAGLNL</sequence>
<keyword evidence="1" id="KW-0472">Membrane</keyword>
<protein>
    <submittedName>
        <fullName evidence="2">Uncharacterized protein</fullName>
    </submittedName>
</protein>
<keyword evidence="1" id="KW-1133">Transmembrane helix</keyword>
<name>A0AA36EYF2_OCTVU</name>
<proteinExistence type="predicted"/>
<organism evidence="2 3">
    <name type="scientific">Octopus vulgaris</name>
    <name type="common">Common octopus</name>
    <dbReference type="NCBI Taxonomy" id="6645"/>
    <lineage>
        <taxon>Eukaryota</taxon>
        <taxon>Metazoa</taxon>
        <taxon>Spiralia</taxon>
        <taxon>Lophotrochozoa</taxon>
        <taxon>Mollusca</taxon>
        <taxon>Cephalopoda</taxon>
        <taxon>Coleoidea</taxon>
        <taxon>Octopodiformes</taxon>
        <taxon>Octopoda</taxon>
        <taxon>Incirrata</taxon>
        <taxon>Octopodidae</taxon>
        <taxon>Octopus</taxon>
    </lineage>
</organism>
<dbReference type="EMBL" id="OX597815">
    <property type="protein sequence ID" value="CAI9717727.1"/>
    <property type="molecule type" value="Genomic_DNA"/>
</dbReference>
<keyword evidence="3" id="KW-1185">Reference proteome</keyword>
<evidence type="ECO:0000256" key="1">
    <source>
        <dbReference type="SAM" id="Phobius"/>
    </source>
</evidence>
<evidence type="ECO:0000313" key="3">
    <source>
        <dbReference type="Proteomes" id="UP001162480"/>
    </source>
</evidence>
<dbReference type="Proteomes" id="UP001162480">
    <property type="component" value="Chromosome 2"/>
</dbReference>
<evidence type="ECO:0000313" key="2">
    <source>
        <dbReference type="EMBL" id="CAI9717727.1"/>
    </source>
</evidence>
<reference evidence="2" key="1">
    <citation type="submission" date="2023-08" db="EMBL/GenBank/DDBJ databases">
        <authorList>
            <person name="Alioto T."/>
            <person name="Alioto T."/>
            <person name="Gomez Garrido J."/>
        </authorList>
    </citation>
    <scope>NUCLEOTIDE SEQUENCE</scope>
</reference>